<dbReference type="AlphaFoldDB" id="A0A061GT24"/>
<dbReference type="Gramene" id="EOY32307">
    <property type="protein sequence ID" value="EOY32307"/>
    <property type="gene ID" value="TCM_040041"/>
</dbReference>
<dbReference type="InterPro" id="IPR016135">
    <property type="entry name" value="UBQ-conjugating_enzyme/RWD"/>
</dbReference>
<dbReference type="PROSITE" id="PS50127">
    <property type="entry name" value="UBC_2"/>
    <property type="match status" value="1"/>
</dbReference>
<dbReference type="GO" id="GO:0010099">
    <property type="term" value="P:regulation of photomorphogenesis"/>
    <property type="evidence" value="ECO:0007669"/>
    <property type="project" value="EnsemblPlants"/>
</dbReference>
<evidence type="ECO:0000313" key="3">
    <source>
        <dbReference type="Proteomes" id="UP000026915"/>
    </source>
</evidence>
<evidence type="ECO:0000259" key="1">
    <source>
        <dbReference type="PROSITE" id="PS50127"/>
    </source>
</evidence>
<feature type="domain" description="UBC core" evidence="1">
    <location>
        <begin position="78"/>
        <end position="225"/>
    </location>
</feature>
<dbReference type="SUPFAM" id="SSF54495">
    <property type="entry name" value="UBC-like"/>
    <property type="match status" value="1"/>
</dbReference>
<proteinExistence type="predicted"/>
<keyword evidence="3" id="KW-1185">Reference proteome</keyword>
<dbReference type="GO" id="GO:0000209">
    <property type="term" value="P:protein polyubiquitination"/>
    <property type="evidence" value="ECO:0000318"/>
    <property type="project" value="GO_Central"/>
</dbReference>
<dbReference type="PANTHER" id="PTHR24068">
    <property type="entry name" value="UBIQUITIN-CONJUGATING ENZYME E2"/>
    <property type="match status" value="1"/>
</dbReference>
<gene>
    <name evidence="2" type="ORF">TCM_040041</name>
</gene>
<reference evidence="2 3" key="1">
    <citation type="journal article" date="2013" name="Genome Biol.">
        <title>The genome sequence of the most widely cultivated cacao type and its use to identify candidate genes regulating pod color.</title>
        <authorList>
            <person name="Motamayor J.C."/>
            <person name="Mockaitis K."/>
            <person name="Schmutz J."/>
            <person name="Haiminen N."/>
            <person name="Iii D.L."/>
            <person name="Cornejo O."/>
            <person name="Findley S.D."/>
            <person name="Zheng P."/>
            <person name="Utro F."/>
            <person name="Royaert S."/>
            <person name="Saski C."/>
            <person name="Jenkins J."/>
            <person name="Podicheti R."/>
            <person name="Zhao M."/>
            <person name="Scheffler B.E."/>
            <person name="Stack J.C."/>
            <person name="Feltus F.A."/>
            <person name="Mustiga G.M."/>
            <person name="Amores F."/>
            <person name="Phillips W."/>
            <person name="Marelli J.P."/>
            <person name="May G.D."/>
            <person name="Shapiro H."/>
            <person name="Ma J."/>
            <person name="Bustamante C.D."/>
            <person name="Schnell R.J."/>
            <person name="Main D."/>
            <person name="Gilbert D."/>
            <person name="Parida L."/>
            <person name="Kuhn D.N."/>
        </authorList>
    </citation>
    <scope>NUCLEOTIDE SEQUENCE [LARGE SCALE GENOMIC DNA]</scope>
    <source>
        <strain evidence="3">cv. Matina 1-6</strain>
    </source>
</reference>
<feature type="non-terminal residue" evidence="2">
    <location>
        <position position="1"/>
    </location>
</feature>
<evidence type="ECO:0000313" key="2">
    <source>
        <dbReference type="EMBL" id="EOY32307.1"/>
    </source>
</evidence>
<dbReference type="Gene3D" id="3.10.110.10">
    <property type="entry name" value="Ubiquitin Conjugating Enzyme"/>
    <property type="match status" value="1"/>
</dbReference>
<dbReference type="InterPro" id="IPR000608">
    <property type="entry name" value="UBC"/>
</dbReference>
<organism evidence="2 3">
    <name type="scientific">Theobroma cacao</name>
    <name type="common">Cacao</name>
    <name type="synonym">Cocoa</name>
    <dbReference type="NCBI Taxonomy" id="3641"/>
    <lineage>
        <taxon>Eukaryota</taxon>
        <taxon>Viridiplantae</taxon>
        <taxon>Streptophyta</taxon>
        <taxon>Embryophyta</taxon>
        <taxon>Tracheophyta</taxon>
        <taxon>Spermatophyta</taxon>
        <taxon>Magnoliopsida</taxon>
        <taxon>eudicotyledons</taxon>
        <taxon>Gunneridae</taxon>
        <taxon>Pentapetalae</taxon>
        <taxon>rosids</taxon>
        <taxon>malvids</taxon>
        <taxon>Malvales</taxon>
        <taxon>Malvaceae</taxon>
        <taxon>Byttnerioideae</taxon>
        <taxon>Theobroma</taxon>
    </lineage>
</organism>
<dbReference type="EMBL" id="CM001887">
    <property type="protein sequence ID" value="EOY32307.1"/>
    <property type="molecule type" value="Genomic_DNA"/>
</dbReference>
<dbReference type="GO" id="GO:0005634">
    <property type="term" value="C:nucleus"/>
    <property type="evidence" value="ECO:0000318"/>
    <property type="project" value="GO_Central"/>
</dbReference>
<dbReference type="GO" id="GO:0061631">
    <property type="term" value="F:ubiquitin conjugating enzyme activity"/>
    <property type="evidence" value="ECO:0000318"/>
    <property type="project" value="GO_Central"/>
</dbReference>
<sequence length="225" mass="24748">FENKKKKKEKAVKRCVGRILSASESNKGEQEQEHYYSPSEEWGKIILVMMIGGGRSSSSSTTATAAGGTWVSTTSVSTSGKRIQREMSELNVDPPPHCSAGPKGDNLYHWVATIIGPPGTPYQGGIFFLDITFPSDYPFKPPKVVVFKTRIYHCNVDAAGNLSLDILKDSWSPALTVTKVLTAIKSIFTNPDPYNPHVSGIARLYLTDKAKHDEIAAEWTLRFAK</sequence>
<dbReference type="Pfam" id="PF00179">
    <property type="entry name" value="UQ_con"/>
    <property type="match status" value="1"/>
</dbReference>
<protein>
    <submittedName>
        <fullName evidence="2">Ubiquitin-conjugating enzyme family protein isoform 2</fullName>
    </submittedName>
</protein>
<dbReference type="Proteomes" id="UP000026915">
    <property type="component" value="Chromosome 9"/>
</dbReference>
<dbReference type="SMART" id="SM00212">
    <property type="entry name" value="UBCc"/>
    <property type="match status" value="1"/>
</dbReference>
<dbReference type="FunFam" id="3.10.110.10:FF:000092">
    <property type="entry name" value="Constitutive photomorphogenesis protein 10"/>
    <property type="match status" value="1"/>
</dbReference>
<accession>A0A061GT24</accession>
<dbReference type="OMA" id="GDRAKHD"/>
<dbReference type="eggNOG" id="KOG0417">
    <property type="taxonomic scope" value="Eukaryota"/>
</dbReference>
<name>A0A061GT24_THECC</name>